<evidence type="ECO:0000256" key="2">
    <source>
        <dbReference type="ARBA" id="ARBA00023125"/>
    </source>
</evidence>
<dbReference type="SMART" id="SM00419">
    <property type="entry name" value="HTH_CRP"/>
    <property type="match status" value="1"/>
</dbReference>
<dbReference type="InterPro" id="IPR050397">
    <property type="entry name" value="Env_Response_Regulators"/>
</dbReference>
<dbReference type="InterPro" id="IPR036390">
    <property type="entry name" value="WH_DNA-bd_sf"/>
</dbReference>
<dbReference type="InterPro" id="IPR018335">
    <property type="entry name" value="Tscrpt_reg_HTH_Crp-type_CS"/>
</dbReference>
<proteinExistence type="predicted"/>
<comment type="caution">
    <text evidence="6">The sequence shown here is derived from an EMBL/GenBank/DDBJ whole genome shotgun (WGS) entry which is preliminary data.</text>
</comment>
<keyword evidence="7" id="KW-1185">Reference proteome</keyword>
<dbReference type="InterPro" id="IPR000595">
    <property type="entry name" value="cNMP-bd_dom"/>
</dbReference>
<dbReference type="CDD" id="cd00038">
    <property type="entry name" value="CAP_ED"/>
    <property type="match status" value="1"/>
</dbReference>
<protein>
    <submittedName>
        <fullName evidence="6">Crp/Fnr family transcriptional regulator</fullName>
    </submittedName>
</protein>
<evidence type="ECO:0000256" key="3">
    <source>
        <dbReference type="ARBA" id="ARBA00023163"/>
    </source>
</evidence>
<dbReference type="SMART" id="SM00100">
    <property type="entry name" value="cNMP"/>
    <property type="match status" value="1"/>
</dbReference>
<dbReference type="Pfam" id="PF00027">
    <property type="entry name" value="cNMP_binding"/>
    <property type="match status" value="1"/>
</dbReference>
<evidence type="ECO:0000256" key="1">
    <source>
        <dbReference type="ARBA" id="ARBA00023015"/>
    </source>
</evidence>
<dbReference type="RefSeq" id="WP_233392512.1">
    <property type="nucleotide sequence ID" value="NZ_JAJTWT010000004.1"/>
</dbReference>
<evidence type="ECO:0000313" key="6">
    <source>
        <dbReference type="EMBL" id="MCE4538078.1"/>
    </source>
</evidence>
<gene>
    <name evidence="6" type="ORF">LXT12_12535</name>
</gene>
<evidence type="ECO:0000259" key="4">
    <source>
        <dbReference type="PROSITE" id="PS50042"/>
    </source>
</evidence>
<dbReference type="EMBL" id="JAJTWT010000004">
    <property type="protein sequence ID" value="MCE4538078.1"/>
    <property type="molecule type" value="Genomic_DNA"/>
</dbReference>
<keyword evidence="1" id="KW-0805">Transcription regulation</keyword>
<dbReference type="PANTHER" id="PTHR24567:SF75">
    <property type="entry name" value="FUMARATE AND NITRATE REDUCTION REGULATORY PROTEIN"/>
    <property type="match status" value="1"/>
</dbReference>
<feature type="domain" description="HTH crp-type" evidence="5">
    <location>
        <begin position="176"/>
        <end position="252"/>
    </location>
</feature>
<dbReference type="PRINTS" id="PR00034">
    <property type="entry name" value="HTHCRP"/>
</dbReference>
<keyword evidence="3" id="KW-0804">Transcription</keyword>
<dbReference type="SUPFAM" id="SSF51206">
    <property type="entry name" value="cAMP-binding domain-like"/>
    <property type="match status" value="1"/>
</dbReference>
<organism evidence="6 7">
    <name type="scientific">Pelomonas caseinilytica</name>
    <dbReference type="NCBI Taxonomy" id="2906763"/>
    <lineage>
        <taxon>Bacteria</taxon>
        <taxon>Pseudomonadati</taxon>
        <taxon>Pseudomonadota</taxon>
        <taxon>Betaproteobacteria</taxon>
        <taxon>Burkholderiales</taxon>
        <taxon>Sphaerotilaceae</taxon>
        <taxon>Roseateles</taxon>
    </lineage>
</organism>
<dbReference type="PANTHER" id="PTHR24567">
    <property type="entry name" value="CRP FAMILY TRANSCRIPTIONAL REGULATORY PROTEIN"/>
    <property type="match status" value="1"/>
</dbReference>
<sequence>MQTAAPIVTTPAIAPLTRGIPARREFAVPSGEGAQRRADPDTAARIAETMKLLVEVLEVKRRVVRAGDLVYRAGEAFTSLHILNSGLFKLLSSSAEGREQVVGLRFRGDWLGFCGIAKGRYTCDAVAMDTGEVWTVRYDALLRACAEHPELMEVMHAAMSHEMMRDRDVLISICTLPADARVVAFLHYWADSLASRGLRTDQISLRLTRAEIGNYLGLTLETVSRVLSKLARAQLIAFNERNRRDICIPDFHALDAFIQRREAAAGLH</sequence>
<evidence type="ECO:0000313" key="7">
    <source>
        <dbReference type="Proteomes" id="UP001201463"/>
    </source>
</evidence>
<dbReference type="Pfam" id="PF13545">
    <property type="entry name" value="HTH_Crp_2"/>
    <property type="match status" value="1"/>
</dbReference>
<name>A0ABS8XHN7_9BURK</name>
<dbReference type="PROSITE" id="PS00042">
    <property type="entry name" value="HTH_CRP_1"/>
    <property type="match status" value="1"/>
</dbReference>
<dbReference type="PROSITE" id="PS50042">
    <property type="entry name" value="CNMP_BINDING_3"/>
    <property type="match status" value="1"/>
</dbReference>
<dbReference type="PROSITE" id="PS51063">
    <property type="entry name" value="HTH_CRP_2"/>
    <property type="match status" value="1"/>
</dbReference>
<dbReference type="Gene3D" id="2.60.120.10">
    <property type="entry name" value="Jelly Rolls"/>
    <property type="match status" value="1"/>
</dbReference>
<dbReference type="SUPFAM" id="SSF46785">
    <property type="entry name" value="Winged helix' DNA-binding domain"/>
    <property type="match status" value="1"/>
</dbReference>
<dbReference type="InterPro" id="IPR012318">
    <property type="entry name" value="HTH_CRP"/>
</dbReference>
<keyword evidence="2" id="KW-0238">DNA-binding</keyword>
<dbReference type="InterPro" id="IPR036388">
    <property type="entry name" value="WH-like_DNA-bd_sf"/>
</dbReference>
<dbReference type="InterPro" id="IPR014710">
    <property type="entry name" value="RmlC-like_jellyroll"/>
</dbReference>
<reference evidence="6 7" key="1">
    <citation type="submission" date="2021-12" db="EMBL/GenBank/DDBJ databases">
        <title>Genome seq of p7.</title>
        <authorList>
            <person name="Seo T."/>
        </authorList>
    </citation>
    <scope>NUCLEOTIDE SEQUENCE [LARGE SCALE GENOMIC DNA]</scope>
    <source>
        <strain evidence="6 7">P7</strain>
    </source>
</reference>
<feature type="domain" description="Cyclic nucleotide-binding" evidence="4">
    <location>
        <begin position="53"/>
        <end position="112"/>
    </location>
</feature>
<dbReference type="Gene3D" id="1.10.10.10">
    <property type="entry name" value="Winged helix-like DNA-binding domain superfamily/Winged helix DNA-binding domain"/>
    <property type="match status" value="1"/>
</dbReference>
<evidence type="ECO:0000259" key="5">
    <source>
        <dbReference type="PROSITE" id="PS51063"/>
    </source>
</evidence>
<accession>A0ABS8XHN7</accession>
<dbReference type="Proteomes" id="UP001201463">
    <property type="component" value="Unassembled WGS sequence"/>
</dbReference>
<dbReference type="InterPro" id="IPR018490">
    <property type="entry name" value="cNMP-bd_dom_sf"/>
</dbReference>
<dbReference type="CDD" id="cd00092">
    <property type="entry name" value="HTH_CRP"/>
    <property type="match status" value="1"/>
</dbReference>